<dbReference type="Proteomes" id="UP001417504">
    <property type="component" value="Unassembled WGS sequence"/>
</dbReference>
<sequence>MGPVAESPGMRVCAPDEAVEGLEHSSPLFYYCRDILVPGQLVCPPLHAAALPHLPPARTALKDPSGWPEGRRPPTSRQGGGSGGGEVVETTPLPPSSSRLVVVGLPSEALPAVSGGGNWNAAHHIRLCRCGSTTFLGSFSLAKLQFFQ</sequence>
<dbReference type="EMBL" id="JBBNAE010000009">
    <property type="protein sequence ID" value="KAK9097554.1"/>
    <property type="molecule type" value="Genomic_DNA"/>
</dbReference>
<dbReference type="AlphaFoldDB" id="A0AAP0EYU2"/>
<accession>A0AAP0EYU2</accession>
<comment type="caution">
    <text evidence="2">The sequence shown here is derived from an EMBL/GenBank/DDBJ whole genome shotgun (WGS) entry which is preliminary data.</text>
</comment>
<reference evidence="2 3" key="1">
    <citation type="submission" date="2024-01" db="EMBL/GenBank/DDBJ databases">
        <title>Genome assemblies of Stephania.</title>
        <authorList>
            <person name="Yang L."/>
        </authorList>
    </citation>
    <scope>NUCLEOTIDE SEQUENCE [LARGE SCALE GENOMIC DNA]</scope>
    <source>
        <strain evidence="2">QJT</strain>
        <tissue evidence="2">Leaf</tissue>
    </source>
</reference>
<gene>
    <name evidence="2" type="ORF">Sjap_023051</name>
</gene>
<name>A0AAP0EYU2_9MAGN</name>
<protein>
    <submittedName>
        <fullName evidence="2">Uncharacterized protein</fullName>
    </submittedName>
</protein>
<organism evidence="2 3">
    <name type="scientific">Stephania japonica</name>
    <dbReference type="NCBI Taxonomy" id="461633"/>
    <lineage>
        <taxon>Eukaryota</taxon>
        <taxon>Viridiplantae</taxon>
        <taxon>Streptophyta</taxon>
        <taxon>Embryophyta</taxon>
        <taxon>Tracheophyta</taxon>
        <taxon>Spermatophyta</taxon>
        <taxon>Magnoliopsida</taxon>
        <taxon>Ranunculales</taxon>
        <taxon>Menispermaceae</taxon>
        <taxon>Menispermoideae</taxon>
        <taxon>Cissampelideae</taxon>
        <taxon>Stephania</taxon>
    </lineage>
</organism>
<keyword evidence="3" id="KW-1185">Reference proteome</keyword>
<feature type="region of interest" description="Disordered" evidence="1">
    <location>
        <begin position="54"/>
        <end position="96"/>
    </location>
</feature>
<evidence type="ECO:0000313" key="2">
    <source>
        <dbReference type="EMBL" id="KAK9097554.1"/>
    </source>
</evidence>
<proteinExistence type="predicted"/>
<evidence type="ECO:0000256" key="1">
    <source>
        <dbReference type="SAM" id="MobiDB-lite"/>
    </source>
</evidence>
<evidence type="ECO:0000313" key="3">
    <source>
        <dbReference type="Proteomes" id="UP001417504"/>
    </source>
</evidence>